<evidence type="ECO:0000313" key="3">
    <source>
        <dbReference type="Proteomes" id="UP001063166"/>
    </source>
</evidence>
<dbReference type="OrthoDB" id="3265433at2759"/>
<evidence type="ECO:0000313" key="2">
    <source>
        <dbReference type="EMBL" id="GLB45147.1"/>
    </source>
</evidence>
<comment type="caution">
    <text evidence="2">The sequence shown here is derived from an EMBL/GenBank/DDBJ whole genome shotgun (WGS) entry which is preliminary data.</text>
</comment>
<dbReference type="Proteomes" id="UP001063166">
    <property type="component" value="Unassembled WGS sequence"/>
</dbReference>
<organism evidence="2 3">
    <name type="scientific">Lyophyllum shimeji</name>
    <name type="common">Hon-shimeji</name>
    <name type="synonym">Tricholoma shimeji</name>
    <dbReference type="NCBI Taxonomy" id="47721"/>
    <lineage>
        <taxon>Eukaryota</taxon>
        <taxon>Fungi</taxon>
        <taxon>Dikarya</taxon>
        <taxon>Basidiomycota</taxon>
        <taxon>Agaricomycotina</taxon>
        <taxon>Agaricomycetes</taxon>
        <taxon>Agaricomycetidae</taxon>
        <taxon>Agaricales</taxon>
        <taxon>Tricholomatineae</taxon>
        <taxon>Lyophyllaceae</taxon>
        <taxon>Lyophyllum</taxon>
    </lineage>
</organism>
<keyword evidence="3" id="KW-1185">Reference proteome</keyword>
<name>A0A9P3UUH0_LYOSH</name>
<feature type="region of interest" description="Disordered" evidence="1">
    <location>
        <begin position="1"/>
        <end position="48"/>
    </location>
</feature>
<accession>A0A9P3UUH0</accession>
<dbReference type="EMBL" id="BRPK01000020">
    <property type="protein sequence ID" value="GLB45147.1"/>
    <property type="molecule type" value="Genomic_DNA"/>
</dbReference>
<reference evidence="2" key="1">
    <citation type="submission" date="2022-07" db="EMBL/GenBank/DDBJ databases">
        <title>The genome of Lyophyllum shimeji provides insight into the initial evolution of ectomycorrhizal fungal genome.</title>
        <authorList>
            <person name="Kobayashi Y."/>
            <person name="Shibata T."/>
            <person name="Hirakawa H."/>
            <person name="Shigenobu S."/>
            <person name="Nishiyama T."/>
            <person name="Yamada A."/>
            <person name="Hasebe M."/>
            <person name="Kawaguchi M."/>
        </authorList>
    </citation>
    <scope>NUCLEOTIDE SEQUENCE</scope>
    <source>
        <strain evidence="2">AT787</strain>
    </source>
</reference>
<protein>
    <submittedName>
        <fullName evidence="2">Uncharacterized protein</fullName>
    </submittedName>
</protein>
<gene>
    <name evidence="2" type="ORF">LshimejAT787_2000520</name>
</gene>
<feature type="region of interest" description="Disordered" evidence="1">
    <location>
        <begin position="132"/>
        <end position="154"/>
    </location>
</feature>
<evidence type="ECO:0000256" key="1">
    <source>
        <dbReference type="SAM" id="MobiDB-lite"/>
    </source>
</evidence>
<sequence>MVATWDREIEDAESRRLDDPGGQSMDILLARSASSTSRGSEGRRQPPQTVDEEWIQLGLDIEAFQLSLLTKVCKLRHHPREDDRKTVEAAWEQLQAQIMVFLTARESYQITSGMVIAEDNDSYVAQFEEIPEPHEASAQPHPQTSSDAGPPKKYTLPPEAVTLPLPSALLDTTSPSRDVELSLRELQADKLLQDLQEAIAEKSFICSHIMRVAPQKAVRTRSRKKILKIEQNIASLSVAYSKCRDAFDRLSAPPSISQRYKVLRKQDTQSSTAILDPNTIGASTLRLSWIWQMRDIDSAADPASGTWEFERVHYLRRWAQKNRWSEEFIRVGYEMQWTTQFFLYQADLWWTRGAGAAKEGRLGPGPLVYAQRKTTM</sequence>
<dbReference type="AlphaFoldDB" id="A0A9P3UUH0"/>
<proteinExistence type="predicted"/>